<dbReference type="InterPro" id="IPR036390">
    <property type="entry name" value="WH_DNA-bd_sf"/>
</dbReference>
<dbReference type="Gene3D" id="1.10.10.10">
    <property type="entry name" value="Winged helix-like DNA-binding domain superfamily/Winged helix DNA-binding domain"/>
    <property type="match status" value="1"/>
</dbReference>
<evidence type="ECO:0000256" key="1">
    <source>
        <dbReference type="PIRSR" id="PIRSR640198-2"/>
    </source>
</evidence>
<organism evidence="3 4">
    <name type="scientific">Candidatus Woesebacteria bacterium RIFCSPHIGHO2_01_FULL_40_22</name>
    <dbReference type="NCBI Taxonomy" id="1802499"/>
    <lineage>
        <taxon>Bacteria</taxon>
        <taxon>Candidatus Woeseibacteriota</taxon>
    </lineage>
</organism>
<reference evidence="3 4" key="1">
    <citation type="journal article" date="2016" name="Nat. Commun.">
        <title>Thousands of microbial genomes shed light on interconnected biogeochemical processes in an aquifer system.</title>
        <authorList>
            <person name="Anantharaman K."/>
            <person name="Brown C.T."/>
            <person name="Hug L.A."/>
            <person name="Sharon I."/>
            <person name="Castelle C.J."/>
            <person name="Probst A.J."/>
            <person name="Thomas B.C."/>
            <person name="Singh A."/>
            <person name="Wilkins M.J."/>
            <person name="Karaoz U."/>
            <person name="Brodie E.L."/>
            <person name="Williams K.H."/>
            <person name="Hubbard S.S."/>
            <person name="Banfield J.F."/>
        </authorList>
    </citation>
    <scope>NUCLEOTIDE SEQUENCE [LARGE SCALE GENOMIC DNA]</scope>
</reference>
<dbReference type="Proteomes" id="UP000179221">
    <property type="component" value="Unassembled WGS sequence"/>
</dbReference>
<dbReference type="PANTHER" id="PTHR13504:SF38">
    <property type="entry name" value="FIDO DOMAIN-CONTAINING PROTEIN"/>
    <property type="match status" value="1"/>
</dbReference>
<proteinExistence type="predicted"/>
<dbReference type="EMBL" id="MGGL01000014">
    <property type="protein sequence ID" value="OGM26307.1"/>
    <property type="molecule type" value="Genomic_DNA"/>
</dbReference>
<dbReference type="Gene3D" id="1.10.3290.10">
    <property type="entry name" value="Fido-like domain"/>
    <property type="match status" value="1"/>
</dbReference>
<name>A0A1F7YG51_9BACT</name>
<evidence type="ECO:0000259" key="2">
    <source>
        <dbReference type="PROSITE" id="PS51459"/>
    </source>
</evidence>
<protein>
    <recommendedName>
        <fullName evidence="2">Fido domain-containing protein</fullName>
    </recommendedName>
</protein>
<evidence type="ECO:0000313" key="3">
    <source>
        <dbReference type="EMBL" id="OGM26307.1"/>
    </source>
</evidence>
<keyword evidence="1" id="KW-0547">Nucleotide-binding</keyword>
<accession>A0A1F7YG51</accession>
<dbReference type="InterPro" id="IPR040198">
    <property type="entry name" value="Fido_containing"/>
</dbReference>
<feature type="domain" description="Fido" evidence="2">
    <location>
        <begin position="121"/>
        <end position="243"/>
    </location>
</feature>
<dbReference type="GO" id="GO:0005524">
    <property type="term" value="F:ATP binding"/>
    <property type="evidence" value="ECO:0007669"/>
    <property type="project" value="UniProtKB-KW"/>
</dbReference>
<dbReference type="AlphaFoldDB" id="A0A1F7YG51"/>
<dbReference type="PANTHER" id="PTHR13504">
    <property type="entry name" value="FIDO DOMAIN-CONTAINING PROTEIN DDB_G0283145"/>
    <property type="match status" value="1"/>
</dbReference>
<dbReference type="SUPFAM" id="SSF140931">
    <property type="entry name" value="Fic-like"/>
    <property type="match status" value="1"/>
</dbReference>
<dbReference type="InterPro" id="IPR003812">
    <property type="entry name" value="Fido"/>
</dbReference>
<dbReference type="PROSITE" id="PS51459">
    <property type="entry name" value="FIDO"/>
    <property type="match status" value="1"/>
</dbReference>
<gene>
    <name evidence="3" type="ORF">A2628_03840</name>
</gene>
<dbReference type="InterPro" id="IPR036597">
    <property type="entry name" value="Fido-like_dom_sf"/>
</dbReference>
<dbReference type="SUPFAM" id="SSF46785">
    <property type="entry name" value="Winged helix' DNA-binding domain"/>
    <property type="match status" value="1"/>
</dbReference>
<comment type="caution">
    <text evidence="3">The sequence shown here is derived from an EMBL/GenBank/DDBJ whole genome shotgun (WGS) entry which is preliminary data.</text>
</comment>
<evidence type="ECO:0000313" key="4">
    <source>
        <dbReference type="Proteomes" id="UP000179221"/>
    </source>
</evidence>
<sequence>MITFFRKELTQSKGCKTFKHMILAYNLSPTIKDTLAKIDALNNKLLLIPLSLKNEQRLKWETTIARIYWSLILSANPLSKNHMAKILVSHDNKKREGRQVINYQKALTEIKDEWLVTRRNVTLNSLLSLYKTCCKIISPQDISLKKRKELNMLFDFLNQSTEHPVIQAGISQIEMIEIAPFDDGNGRMARLMPYLYLYKNGYNCRDMLVLEEYFRRDLVGLKLAIENVTKSGNLTYWLEYFVKGFHSQLEKALAGVEDIRFTTDISSSYFKLNERQKEIIALLESPGSRITNKMVKKSFGTSQITASRDLAKLLNLEIVFVHGKGRSTYYTKA</sequence>
<feature type="binding site" evidence="1">
    <location>
        <begin position="183"/>
        <end position="190"/>
    </location>
    <ligand>
        <name>ATP</name>
        <dbReference type="ChEBI" id="CHEBI:30616"/>
    </ligand>
</feature>
<dbReference type="Pfam" id="PF02661">
    <property type="entry name" value="Fic"/>
    <property type="match status" value="1"/>
</dbReference>
<dbReference type="InterPro" id="IPR036388">
    <property type="entry name" value="WH-like_DNA-bd_sf"/>
</dbReference>
<keyword evidence="1" id="KW-0067">ATP-binding</keyword>